<sequence>MGRPAEGGGGSAPQGKGIKVPDSLLTFKKRIDGILKDLENSPAAKNAVAGQQIPRSSLSGGATPFEEADGLFRKYNEVHEALTSLSQTLGDQIEAVGIAVHGAHVGFGNLDDDVRRRFWEIQTRTHERAEEERQRRERDAQDHGKPGDDKGKGKPDSQPRGEGDEIEGR</sequence>
<feature type="region of interest" description="Disordered" evidence="1">
    <location>
        <begin position="123"/>
        <end position="169"/>
    </location>
</feature>
<reference evidence="2" key="1">
    <citation type="submission" date="2021-04" db="EMBL/GenBank/DDBJ databases">
        <title>Sequencing of actinobacteria type strains.</title>
        <authorList>
            <person name="Nguyen G.-S."/>
            <person name="Wentzel A."/>
        </authorList>
    </citation>
    <scope>NUCLEOTIDE SEQUENCE</scope>
    <source>
        <strain evidence="2">DSM 42095</strain>
    </source>
</reference>
<keyword evidence="3" id="KW-1185">Reference proteome</keyword>
<accession>A0A8T4IRY2</accession>
<gene>
    <name evidence="2" type="ORF">KDA82_14520</name>
</gene>
<dbReference type="EMBL" id="JAGSMN010000310">
    <property type="protein sequence ID" value="MBR7674210.1"/>
    <property type="molecule type" value="Genomic_DNA"/>
</dbReference>
<feature type="region of interest" description="Disordered" evidence="1">
    <location>
        <begin position="43"/>
        <end position="62"/>
    </location>
</feature>
<proteinExistence type="predicted"/>
<dbReference type="AlphaFoldDB" id="A0A8T4IRY2"/>
<organism evidence="2 3">
    <name type="scientific">Streptomyces daliensis</name>
    <dbReference type="NCBI Taxonomy" id="299421"/>
    <lineage>
        <taxon>Bacteria</taxon>
        <taxon>Bacillati</taxon>
        <taxon>Actinomycetota</taxon>
        <taxon>Actinomycetes</taxon>
        <taxon>Kitasatosporales</taxon>
        <taxon>Streptomycetaceae</taxon>
        <taxon>Streptomyces</taxon>
    </lineage>
</organism>
<comment type="caution">
    <text evidence="2">The sequence shown here is derived from an EMBL/GenBank/DDBJ whole genome shotgun (WGS) entry which is preliminary data.</text>
</comment>
<evidence type="ECO:0000313" key="3">
    <source>
        <dbReference type="Proteomes" id="UP000675554"/>
    </source>
</evidence>
<dbReference type="Proteomes" id="UP000675554">
    <property type="component" value="Unassembled WGS sequence"/>
</dbReference>
<protein>
    <submittedName>
        <fullName evidence="2">Uncharacterized protein</fullName>
    </submittedName>
</protein>
<evidence type="ECO:0000256" key="1">
    <source>
        <dbReference type="SAM" id="MobiDB-lite"/>
    </source>
</evidence>
<name>A0A8T4IRY2_9ACTN</name>
<evidence type="ECO:0000313" key="2">
    <source>
        <dbReference type="EMBL" id="MBR7674210.1"/>
    </source>
</evidence>